<protein>
    <submittedName>
        <fullName evidence="2">Uncharacterized protein</fullName>
    </submittedName>
</protein>
<dbReference type="AlphaFoldDB" id="A0A7Y9KIT7"/>
<dbReference type="Proteomes" id="UP000576969">
    <property type="component" value="Unassembled WGS sequence"/>
</dbReference>
<feature type="compositionally biased region" description="Basic and acidic residues" evidence="1">
    <location>
        <begin position="1"/>
        <end position="11"/>
    </location>
</feature>
<accession>A0A7Y9KIT7</accession>
<dbReference type="EMBL" id="JACCBV010000001">
    <property type="protein sequence ID" value="NYE19105.1"/>
    <property type="molecule type" value="Genomic_DNA"/>
</dbReference>
<reference evidence="2 3" key="1">
    <citation type="submission" date="2020-07" db="EMBL/GenBank/DDBJ databases">
        <title>Sequencing the genomes of 1000 actinobacteria strains.</title>
        <authorList>
            <person name="Klenk H.-P."/>
        </authorList>
    </citation>
    <scope>NUCLEOTIDE SEQUENCE [LARGE SCALE GENOMIC DNA]</scope>
    <source>
        <strain evidence="2 3">DSM 24662</strain>
    </source>
</reference>
<gene>
    <name evidence="2" type="ORF">BJ991_001133</name>
</gene>
<proteinExistence type="predicted"/>
<feature type="region of interest" description="Disordered" evidence="1">
    <location>
        <begin position="1"/>
        <end position="28"/>
    </location>
</feature>
<comment type="caution">
    <text evidence="2">The sequence shown here is derived from an EMBL/GenBank/DDBJ whole genome shotgun (WGS) entry which is preliminary data.</text>
</comment>
<evidence type="ECO:0000313" key="3">
    <source>
        <dbReference type="Proteomes" id="UP000576969"/>
    </source>
</evidence>
<sequence>MEHENVDDRAAEMPGNDSPLEPEQAQEVPLLAQNEASEVDKVAGIVVQTRSDVGDKSIDEIAHVLHQRLNDSSIELPDSEVRELAKQIATGTT</sequence>
<evidence type="ECO:0000313" key="2">
    <source>
        <dbReference type="EMBL" id="NYE19105.1"/>
    </source>
</evidence>
<evidence type="ECO:0000256" key="1">
    <source>
        <dbReference type="SAM" id="MobiDB-lite"/>
    </source>
</evidence>
<dbReference type="RefSeq" id="WP_179488222.1">
    <property type="nucleotide sequence ID" value="NZ_JACCBV010000001.1"/>
</dbReference>
<keyword evidence="3" id="KW-1185">Reference proteome</keyword>
<name>A0A7Y9KIT7_9MICO</name>
<organism evidence="2 3">
    <name type="scientific">Microbacterium immunditiarum</name>
    <dbReference type="NCBI Taxonomy" id="337480"/>
    <lineage>
        <taxon>Bacteria</taxon>
        <taxon>Bacillati</taxon>
        <taxon>Actinomycetota</taxon>
        <taxon>Actinomycetes</taxon>
        <taxon>Micrococcales</taxon>
        <taxon>Microbacteriaceae</taxon>
        <taxon>Microbacterium</taxon>
    </lineage>
</organism>